<dbReference type="Proteomes" id="UP000265882">
    <property type="component" value="Unassembled WGS sequence"/>
</dbReference>
<dbReference type="InterPro" id="IPR036388">
    <property type="entry name" value="WH-like_DNA-bd_sf"/>
</dbReference>
<evidence type="ECO:0000313" key="2">
    <source>
        <dbReference type="EMBL" id="RJP22863.1"/>
    </source>
</evidence>
<dbReference type="SUPFAM" id="SSF46785">
    <property type="entry name" value="Winged helix' DNA-binding domain"/>
    <property type="match status" value="1"/>
</dbReference>
<dbReference type="Pfam" id="PF00126">
    <property type="entry name" value="HTH_1"/>
    <property type="match status" value="1"/>
</dbReference>
<protein>
    <submittedName>
        <fullName evidence="2">LysR family transcriptional regulator</fullName>
    </submittedName>
</protein>
<evidence type="ECO:0000259" key="1">
    <source>
        <dbReference type="Pfam" id="PF00126"/>
    </source>
</evidence>
<sequence length="172" mass="19582">MSEWSDRSDSSDRIICSLLLRIPLATHLPVDSHMQICHNDRQPTRKAEPVNKFEALLKNVNVRSKIWLEADNLPLIGEGRAELLRMIDRNGSINAAAKALGMDYRRAWGLIDSMEKRLNVKLIIRRRGGAGKGTSLTDDCRMLLALYDRLARRSQEAANRDFSAIFRKGEHE</sequence>
<dbReference type="Gene3D" id="1.10.10.10">
    <property type="entry name" value="Winged helix-like DNA-binding domain superfamily/Winged helix DNA-binding domain"/>
    <property type="match status" value="1"/>
</dbReference>
<dbReference type="PANTHER" id="PTHR30432">
    <property type="entry name" value="TRANSCRIPTIONAL REGULATOR MODE"/>
    <property type="match status" value="1"/>
</dbReference>
<reference evidence="2 3" key="1">
    <citation type="journal article" date="2017" name="ISME J.">
        <title>Energy and carbon metabolisms in a deep terrestrial subsurface fluid microbial community.</title>
        <authorList>
            <person name="Momper L."/>
            <person name="Jungbluth S.P."/>
            <person name="Lee M.D."/>
            <person name="Amend J.P."/>
        </authorList>
    </citation>
    <scope>NUCLEOTIDE SEQUENCE [LARGE SCALE GENOMIC DNA]</scope>
    <source>
        <strain evidence="2">SURF_5</strain>
    </source>
</reference>
<organism evidence="2 3">
    <name type="scientific">Abyssobacteria bacterium (strain SURF_5)</name>
    <dbReference type="NCBI Taxonomy" id="2093360"/>
    <lineage>
        <taxon>Bacteria</taxon>
        <taxon>Pseudomonadati</taxon>
        <taxon>Candidatus Hydrogenedentota</taxon>
        <taxon>Candidatus Abyssobacteria</taxon>
    </lineage>
</organism>
<dbReference type="GO" id="GO:0003700">
    <property type="term" value="F:DNA-binding transcription factor activity"/>
    <property type="evidence" value="ECO:0007669"/>
    <property type="project" value="InterPro"/>
</dbReference>
<proteinExistence type="predicted"/>
<dbReference type="InterPro" id="IPR036390">
    <property type="entry name" value="WH_DNA-bd_sf"/>
</dbReference>
<dbReference type="PANTHER" id="PTHR30432:SF1">
    <property type="entry name" value="DNA-BINDING TRANSCRIPTIONAL DUAL REGULATOR MODE"/>
    <property type="match status" value="1"/>
</dbReference>
<evidence type="ECO:0000313" key="3">
    <source>
        <dbReference type="Proteomes" id="UP000265882"/>
    </source>
</evidence>
<dbReference type="AlphaFoldDB" id="A0A3A4NQL7"/>
<gene>
    <name evidence="2" type="ORF">C4520_07505</name>
</gene>
<comment type="caution">
    <text evidence="2">The sequence shown here is derived from an EMBL/GenBank/DDBJ whole genome shotgun (WGS) entry which is preliminary data.</text>
</comment>
<dbReference type="InterPro" id="IPR000847">
    <property type="entry name" value="LysR_HTH_N"/>
</dbReference>
<name>A0A3A4NQL7_ABYX5</name>
<feature type="domain" description="HTH lysR-type" evidence="1">
    <location>
        <begin position="82"/>
        <end position="140"/>
    </location>
</feature>
<dbReference type="EMBL" id="QZKU01000053">
    <property type="protein sequence ID" value="RJP22863.1"/>
    <property type="molecule type" value="Genomic_DNA"/>
</dbReference>
<dbReference type="InterPro" id="IPR051815">
    <property type="entry name" value="Molybdate_resp_trans_reg"/>
</dbReference>
<accession>A0A3A4NQL7</accession>